<reference evidence="1 2" key="1">
    <citation type="submission" date="2015-01" db="EMBL/GenBank/DDBJ databases">
        <title>Evolution of Trichinella species and genotypes.</title>
        <authorList>
            <person name="Korhonen P.K."/>
            <person name="Edoardo P."/>
            <person name="Giuseppe L.R."/>
            <person name="Gasser R.B."/>
        </authorList>
    </citation>
    <scope>NUCLEOTIDE SEQUENCE [LARGE SCALE GENOMIC DNA]</scope>
    <source>
        <strain evidence="1">ISS2496</strain>
    </source>
</reference>
<sequence length="68" mass="7902">MKLKKALLRPTWLSAHGIWQESPCTYPKLRIMQTLLADLQFDLDLSDLCCFCENMVELSPDMEQLPCE</sequence>
<accession>A0A0V1AF54</accession>
<dbReference type="EMBL" id="JYDQ01000004">
    <property type="protein sequence ID" value="KRY23332.1"/>
    <property type="molecule type" value="Genomic_DNA"/>
</dbReference>
<organism evidence="1 2">
    <name type="scientific">Trichinella patagoniensis</name>
    <dbReference type="NCBI Taxonomy" id="990121"/>
    <lineage>
        <taxon>Eukaryota</taxon>
        <taxon>Metazoa</taxon>
        <taxon>Ecdysozoa</taxon>
        <taxon>Nematoda</taxon>
        <taxon>Enoplea</taxon>
        <taxon>Dorylaimia</taxon>
        <taxon>Trichinellida</taxon>
        <taxon>Trichinellidae</taxon>
        <taxon>Trichinella</taxon>
    </lineage>
</organism>
<name>A0A0V1AF54_9BILA</name>
<dbReference type="Proteomes" id="UP000054783">
    <property type="component" value="Unassembled WGS sequence"/>
</dbReference>
<evidence type="ECO:0000313" key="1">
    <source>
        <dbReference type="EMBL" id="KRY23332.1"/>
    </source>
</evidence>
<keyword evidence="2" id="KW-1185">Reference proteome</keyword>
<dbReference type="AlphaFoldDB" id="A0A0V1AF54"/>
<dbReference type="OrthoDB" id="5921178at2759"/>
<protein>
    <submittedName>
        <fullName evidence="1">Uncharacterized protein</fullName>
    </submittedName>
</protein>
<proteinExistence type="predicted"/>
<comment type="caution">
    <text evidence="1">The sequence shown here is derived from an EMBL/GenBank/DDBJ whole genome shotgun (WGS) entry which is preliminary data.</text>
</comment>
<gene>
    <name evidence="1" type="ORF">T12_16098</name>
</gene>
<evidence type="ECO:0000313" key="2">
    <source>
        <dbReference type="Proteomes" id="UP000054783"/>
    </source>
</evidence>